<gene>
    <name evidence="1" type="ORF">GCM10007964_14800</name>
</gene>
<organism evidence="1 2">
    <name type="scientific">Sphaerisporangium melleum</name>
    <dbReference type="NCBI Taxonomy" id="321316"/>
    <lineage>
        <taxon>Bacteria</taxon>
        <taxon>Bacillati</taxon>
        <taxon>Actinomycetota</taxon>
        <taxon>Actinomycetes</taxon>
        <taxon>Streptosporangiales</taxon>
        <taxon>Streptosporangiaceae</taxon>
        <taxon>Sphaerisporangium</taxon>
    </lineage>
</organism>
<proteinExistence type="predicted"/>
<dbReference type="EMBL" id="BMNT01000006">
    <property type="protein sequence ID" value="GGK73015.1"/>
    <property type="molecule type" value="Genomic_DNA"/>
</dbReference>
<comment type="caution">
    <text evidence="1">The sequence shown here is derived from an EMBL/GenBank/DDBJ whole genome shotgun (WGS) entry which is preliminary data.</text>
</comment>
<dbReference type="AlphaFoldDB" id="A0A917QX33"/>
<sequence>MISTPEPIAEPAVTGVPGPELDYYLILRTEHGSHTHAEGVLVEEFVLTRDHTAVGLDGAGWTVAEGTWWSSAALTRAIRADAALRARLAPVPRPEADAAYRRLSGAGLPGEAALRTHFRDRAGLPGSAPLRFDAPLVPEGFHDTRTYRVLFADDLGAHRLARLGEVWPLTLTPDAAEPRARLLATARRRIGPDVFGWDLRRIGSGAASCLDLTAHLATASDAAVGPLLRELTTTVRLTGLIPVTIERLS</sequence>
<dbReference type="Proteomes" id="UP000645217">
    <property type="component" value="Unassembled WGS sequence"/>
</dbReference>
<evidence type="ECO:0000313" key="2">
    <source>
        <dbReference type="Proteomes" id="UP000645217"/>
    </source>
</evidence>
<protein>
    <submittedName>
        <fullName evidence="1">Uncharacterized protein</fullName>
    </submittedName>
</protein>
<dbReference type="RefSeq" id="WP_189162176.1">
    <property type="nucleotide sequence ID" value="NZ_BMNT01000006.1"/>
</dbReference>
<keyword evidence="2" id="KW-1185">Reference proteome</keyword>
<accession>A0A917QX33</accession>
<reference evidence="1" key="1">
    <citation type="journal article" date="2014" name="Int. J. Syst. Evol. Microbiol.">
        <title>Complete genome sequence of Corynebacterium casei LMG S-19264T (=DSM 44701T), isolated from a smear-ripened cheese.</title>
        <authorList>
            <consortium name="US DOE Joint Genome Institute (JGI-PGF)"/>
            <person name="Walter F."/>
            <person name="Albersmeier A."/>
            <person name="Kalinowski J."/>
            <person name="Ruckert C."/>
        </authorList>
    </citation>
    <scope>NUCLEOTIDE SEQUENCE</scope>
    <source>
        <strain evidence="1">JCM 13064</strain>
    </source>
</reference>
<reference evidence="1" key="2">
    <citation type="submission" date="2020-09" db="EMBL/GenBank/DDBJ databases">
        <authorList>
            <person name="Sun Q."/>
            <person name="Ohkuma M."/>
        </authorList>
    </citation>
    <scope>NUCLEOTIDE SEQUENCE</scope>
    <source>
        <strain evidence="1">JCM 13064</strain>
    </source>
</reference>
<name>A0A917QX33_9ACTN</name>
<evidence type="ECO:0000313" key="1">
    <source>
        <dbReference type="EMBL" id="GGK73015.1"/>
    </source>
</evidence>